<organism evidence="1 2">
    <name type="scientific">Citrobacter freundii</name>
    <dbReference type="NCBI Taxonomy" id="546"/>
    <lineage>
        <taxon>Bacteria</taxon>
        <taxon>Pseudomonadati</taxon>
        <taxon>Pseudomonadota</taxon>
        <taxon>Gammaproteobacteria</taxon>
        <taxon>Enterobacterales</taxon>
        <taxon>Enterobacteriaceae</taxon>
        <taxon>Citrobacter</taxon>
        <taxon>Citrobacter freundii complex</taxon>
    </lineage>
</organism>
<sequence>MRGKIPACQFVIQACQRHIDDMAAEKSKKFRYRFDKDMAEKAAKFIQLLPHTKGEWAFKRMPITLEAWQLFIVCCAFGWVQKGSKLRRFREVYTEIPRKKWEISYFGRCGAVLFYL</sequence>
<name>A0A7G2IRS3_CITFR</name>
<dbReference type="PROSITE" id="PS51257">
    <property type="entry name" value="PROKAR_LIPOPROTEIN"/>
    <property type="match status" value="1"/>
</dbReference>
<dbReference type="EMBL" id="CBWP010000062">
    <property type="protein sequence ID" value="CDL39806.1"/>
    <property type="molecule type" value="Genomic_DNA"/>
</dbReference>
<accession>A0A7G2IRS3</accession>
<proteinExistence type="predicted"/>
<evidence type="ECO:0000313" key="2">
    <source>
        <dbReference type="Proteomes" id="UP000019194"/>
    </source>
</evidence>
<dbReference type="PANTHER" id="PTHR41287">
    <property type="match status" value="1"/>
</dbReference>
<dbReference type="Proteomes" id="UP000019194">
    <property type="component" value="Unassembled WGS sequence"/>
</dbReference>
<dbReference type="PANTHER" id="PTHR41287:SF1">
    <property type="entry name" value="PROTEIN YMFN"/>
    <property type="match status" value="1"/>
</dbReference>
<evidence type="ECO:0000313" key="1">
    <source>
        <dbReference type="EMBL" id="CDL39806.1"/>
    </source>
</evidence>
<dbReference type="AlphaFoldDB" id="A0A7G2IRS3"/>
<dbReference type="InterPro" id="IPR005021">
    <property type="entry name" value="Terminase_largesu-like"/>
</dbReference>
<protein>
    <submittedName>
        <fullName evidence="1">Phage terminase large subunit</fullName>
    </submittedName>
</protein>
<reference evidence="1 2" key="1">
    <citation type="submission" date="2013-10" db="EMBL/GenBank/DDBJ databases">
        <title>Antibiotic resistance diversity of beta-lactamase producers in the General Hospital Vienna.</title>
        <authorList>
            <person name="Barisic I."/>
            <person name="Mitteregger D."/>
            <person name="Hirschl A.M."/>
            <person name="Noehammer C."/>
            <person name="Wiesinger-Mayr H."/>
        </authorList>
    </citation>
    <scope>NUCLEOTIDE SEQUENCE [LARGE SCALE GENOMIC DNA]</scope>
    <source>
        <strain evidence="1 2">ISC11</strain>
    </source>
</reference>
<comment type="caution">
    <text evidence="1">The sequence shown here is derived from an EMBL/GenBank/DDBJ whole genome shotgun (WGS) entry which is preliminary data.</text>
</comment>